<name>A0A2T0A2M9_RHOTO</name>
<evidence type="ECO:0000313" key="1">
    <source>
        <dbReference type="EMBL" id="PRQ72267.1"/>
    </source>
</evidence>
<dbReference type="InterPro" id="IPR032675">
    <property type="entry name" value="LRR_dom_sf"/>
</dbReference>
<dbReference type="Proteomes" id="UP000239560">
    <property type="component" value="Unassembled WGS sequence"/>
</dbReference>
<evidence type="ECO:0000313" key="2">
    <source>
        <dbReference type="Proteomes" id="UP000239560"/>
    </source>
</evidence>
<reference evidence="1 2" key="1">
    <citation type="journal article" date="2018" name="Elife">
        <title>Functional genomics of lipid metabolism in the oleaginous yeast Rhodosporidium toruloides.</title>
        <authorList>
            <person name="Coradetti S.T."/>
            <person name="Pinel D."/>
            <person name="Geiselman G."/>
            <person name="Ito M."/>
            <person name="Mondo S."/>
            <person name="Reilly M.C."/>
            <person name="Cheng Y.F."/>
            <person name="Bauer S."/>
            <person name="Grigoriev I."/>
            <person name="Gladden J.M."/>
            <person name="Simmons B.A."/>
            <person name="Brem R."/>
            <person name="Arkin A.P."/>
            <person name="Skerker J.M."/>
        </authorList>
    </citation>
    <scope>NUCLEOTIDE SEQUENCE [LARGE SCALE GENOMIC DNA]</scope>
    <source>
        <strain evidence="1 2">NBRC 0880</strain>
    </source>
</reference>
<dbReference type="OrthoDB" id="2529053at2759"/>
<comment type="caution">
    <text evidence="1">The sequence shown here is derived from an EMBL/GenBank/DDBJ whole genome shotgun (WGS) entry which is preliminary data.</text>
</comment>
<accession>A0A2T0A2M9</accession>
<dbReference type="Gene3D" id="3.80.10.10">
    <property type="entry name" value="Ribonuclease Inhibitor"/>
    <property type="match status" value="1"/>
</dbReference>
<evidence type="ECO:0008006" key="3">
    <source>
        <dbReference type="Google" id="ProtNLM"/>
    </source>
</evidence>
<organism evidence="1 2">
    <name type="scientific">Rhodotorula toruloides</name>
    <name type="common">Yeast</name>
    <name type="synonym">Rhodosporidium toruloides</name>
    <dbReference type="NCBI Taxonomy" id="5286"/>
    <lineage>
        <taxon>Eukaryota</taxon>
        <taxon>Fungi</taxon>
        <taxon>Dikarya</taxon>
        <taxon>Basidiomycota</taxon>
        <taxon>Pucciniomycotina</taxon>
        <taxon>Microbotryomycetes</taxon>
        <taxon>Sporidiobolales</taxon>
        <taxon>Sporidiobolaceae</taxon>
        <taxon>Rhodotorula</taxon>
    </lineage>
</organism>
<dbReference type="EMBL" id="LCTV02000010">
    <property type="protein sequence ID" value="PRQ72267.1"/>
    <property type="molecule type" value="Genomic_DNA"/>
</dbReference>
<protein>
    <recommendedName>
        <fullName evidence="3">Proteophosphoglycan ppg4</fullName>
    </recommendedName>
</protein>
<proteinExistence type="predicted"/>
<dbReference type="SUPFAM" id="SSF52047">
    <property type="entry name" value="RNI-like"/>
    <property type="match status" value="2"/>
</dbReference>
<sequence length="823" mass="90457">MSLLPQASALLSLPAELLEAIFKDVYTHAAPRVPPCRALLPLHDKLLKARYAKVKIVGSDMLERYSTAVQTRSPVGLACQPLKVMSSYHFPHKKLSGIAFHKFSLPLRNLRNLDVDNMQFVTAFVEHLEKSSAPPFPHLASLALTPSEHEPVAVHALRKLTSLTSMTLALYRAAIAVEGQDETGVTTLPKLTFISLAIRGGDFSSNVQLVASALALRTLNIKHYVANDSYGALLDAAAKLGTVTELTLSGAGSPSWKTPKQLKSFTRLADLTLGSGCTTRDALTFELLRRLPLQSLHFGSDTIVSSDHVLALITGTDKLDSLQTVTLDNIYADCDDVQQWDWHRDIDALYQWLKKGYTKPRWTKTFSRQGCQTFIDAAESEGITLSGSSVEAIDIEDDISIDKDDVEGFLERSSTCNASRGEDHLLVLQQQSRLLRLPAELLELVMRNVYDHEPLLVPLCRRLLPFHDRLLHRRRAKVKIDHPYTISAFCLSLALRPTIGEMCQSFKVANPGRRLLDKIPIRDPWNLFAALPNLRTLDLAGLQLVSSFLAYLSHGSSPGMPNLSTVALTAYAEQADRSFALSAEGLKELPALGALYVTLPTLTVKPKRGQAFQLPALTTFAFDVPGDLAGVSQLINASPAFHFVRMYGSPPSKTLQDLSAFGTRLDSICKLALHGTGSSGSWRLPSEVADLKNLTTLTLGAKYTTFGPFPDALRQLPLENLRFCASTFTSFAHIVDLISGPNKLANLEQMTVDTVSARCDAIDVDEADRIALVSWLNHGYALPEWTFNFSRPGCQQMQQAATREGVRLLGTAVRAAKIEDRIK</sequence>
<gene>
    <name evidence="1" type="ORF">AAT19DRAFT_9606</name>
</gene>
<dbReference type="AlphaFoldDB" id="A0A2T0A2M9"/>